<dbReference type="RefSeq" id="WP_114641723.1">
    <property type="nucleotide sequence ID" value="NZ_JAACIO010000007.1"/>
</dbReference>
<dbReference type="EMBL" id="QUAJ01000006">
    <property type="protein sequence ID" value="REI42039.1"/>
    <property type="molecule type" value="Genomic_DNA"/>
</dbReference>
<protein>
    <recommendedName>
        <fullName evidence="3">Thioredoxin family protein</fullName>
    </recommendedName>
</protein>
<dbReference type="Pfam" id="PF14595">
    <property type="entry name" value="Thioredoxin_9"/>
    <property type="match status" value="1"/>
</dbReference>
<organism evidence="1 2">
    <name type="scientific">Psychrilyobacter piezotolerans</name>
    <dbReference type="NCBI Taxonomy" id="2293438"/>
    <lineage>
        <taxon>Bacteria</taxon>
        <taxon>Fusobacteriati</taxon>
        <taxon>Fusobacteriota</taxon>
        <taxon>Fusobacteriia</taxon>
        <taxon>Fusobacteriales</taxon>
        <taxon>Fusobacteriaceae</taxon>
        <taxon>Psychrilyobacter</taxon>
    </lineage>
</organism>
<dbReference type="SUPFAM" id="SSF52833">
    <property type="entry name" value="Thioredoxin-like"/>
    <property type="match status" value="1"/>
</dbReference>
<dbReference type="InterPro" id="IPR036249">
    <property type="entry name" value="Thioredoxin-like_sf"/>
</dbReference>
<evidence type="ECO:0008006" key="3">
    <source>
        <dbReference type="Google" id="ProtNLM"/>
    </source>
</evidence>
<proteinExistence type="predicted"/>
<gene>
    <name evidence="1" type="ORF">DYH56_04790</name>
</gene>
<sequence length="162" mass="18876">MTFKELFQVGQKFEDYVEVASQGERERIPKNYSRIELPMDLIDEIKEIQDRVYILASGEMWCPDCQLNITVAKKITEINDNIKLSIISLGRGRKYLMPLLNLEEFKIPTMVILDKNFNQLGLFLEQPKTAKELEKNAENELFYLKGNFLNDTARELVQLIKG</sequence>
<dbReference type="Proteomes" id="UP000263486">
    <property type="component" value="Unassembled WGS sequence"/>
</dbReference>
<evidence type="ECO:0000313" key="2">
    <source>
        <dbReference type="Proteomes" id="UP000263486"/>
    </source>
</evidence>
<accession>A0ABX9KIJ2</accession>
<evidence type="ECO:0000313" key="1">
    <source>
        <dbReference type="EMBL" id="REI42039.1"/>
    </source>
</evidence>
<keyword evidence="2" id="KW-1185">Reference proteome</keyword>
<comment type="caution">
    <text evidence="1">The sequence shown here is derived from an EMBL/GenBank/DDBJ whole genome shotgun (WGS) entry which is preliminary data.</text>
</comment>
<reference evidence="1 2" key="1">
    <citation type="submission" date="2018-08" db="EMBL/GenBank/DDBJ databases">
        <title>Draft genome sequence of Psychrilyobacter sp. strain SD5 isolated from Black Sea water.</title>
        <authorList>
            <person name="Yadav S."/>
            <person name="Villanueva L."/>
            <person name="Damste J.S.S."/>
        </authorList>
    </citation>
    <scope>NUCLEOTIDE SEQUENCE [LARGE SCALE GENOMIC DNA]</scope>
    <source>
        <strain evidence="1 2">SD5</strain>
    </source>
</reference>
<name>A0ABX9KIJ2_9FUSO</name>
<dbReference type="Gene3D" id="3.40.30.10">
    <property type="entry name" value="Glutaredoxin"/>
    <property type="match status" value="1"/>
</dbReference>